<dbReference type="EMBL" id="CM045765">
    <property type="protein sequence ID" value="KAI7999673.1"/>
    <property type="molecule type" value="Genomic_DNA"/>
</dbReference>
<comment type="caution">
    <text evidence="1">The sequence shown here is derived from an EMBL/GenBank/DDBJ whole genome shotgun (WGS) entry which is preliminary data.</text>
</comment>
<sequence length="148" mass="16159">MWVSKRGSPRCTTNLHDDDTVDDNESVCISKRGKRGSPNRNVGQQTWITTVHHHPPTTTTTMTPPVFSSAIVYSPCPPVSVIKGTTMNPDASGFMGRWDLLKNGGIAGTRIGGIGEIENQICEHQMNICAVWVGILRYNPIIQVVSLS</sequence>
<gene>
    <name evidence="1" type="ORF">LOK49_LG09G00436</name>
</gene>
<evidence type="ECO:0000313" key="1">
    <source>
        <dbReference type="EMBL" id="KAI7999673.1"/>
    </source>
</evidence>
<evidence type="ECO:0000313" key="2">
    <source>
        <dbReference type="Proteomes" id="UP001060215"/>
    </source>
</evidence>
<dbReference type="Proteomes" id="UP001060215">
    <property type="component" value="Chromosome 8"/>
</dbReference>
<keyword evidence="2" id="KW-1185">Reference proteome</keyword>
<protein>
    <submittedName>
        <fullName evidence="1">Uncharacterized protein</fullName>
    </submittedName>
</protein>
<proteinExistence type="predicted"/>
<name>A0ACC0GEW5_9ERIC</name>
<organism evidence="1 2">
    <name type="scientific">Camellia lanceoleosa</name>
    <dbReference type="NCBI Taxonomy" id="1840588"/>
    <lineage>
        <taxon>Eukaryota</taxon>
        <taxon>Viridiplantae</taxon>
        <taxon>Streptophyta</taxon>
        <taxon>Embryophyta</taxon>
        <taxon>Tracheophyta</taxon>
        <taxon>Spermatophyta</taxon>
        <taxon>Magnoliopsida</taxon>
        <taxon>eudicotyledons</taxon>
        <taxon>Gunneridae</taxon>
        <taxon>Pentapetalae</taxon>
        <taxon>asterids</taxon>
        <taxon>Ericales</taxon>
        <taxon>Theaceae</taxon>
        <taxon>Camellia</taxon>
    </lineage>
</organism>
<accession>A0ACC0GEW5</accession>
<reference evidence="1 2" key="1">
    <citation type="journal article" date="2022" name="Plant J.">
        <title>Chromosome-level genome of Camellia lanceoleosa provides a valuable resource for understanding genome evolution and self-incompatibility.</title>
        <authorList>
            <person name="Gong W."/>
            <person name="Xiao S."/>
            <person name="Wang L."/>
            <person name="Liao Z."/>
            <person name="Chang Y."/>
            <person name="Mo W."/>
            <person name="Hu G."/>
            <person name="Li W."/>
            <person name="Zhao G."/>
            <person name="Zhu H."/>
            <person name="Hu X."/>
            <person name="Ji K."/>
            <person name="Xiang X."/>
            <person name="Song Q."/>
            <person name="Yuan D."/>
            <person name="Jin S."/>
            <person name="Zhang L."/>
        </authorList>
    </citation>
    <scope>NUCLEOTIDE SEQUENCE [LARGE SCALE GENOMIC DNA]</scope>
    <source>
        <strain evidence="1">SQ_2022a</strain>
    </source>
</reference>